<evidence type="ECO:0000256" key="1">
    <source>
        <dbReference type="ARBA" id="ARBA00004571"/>
    </source>
</evidence>
<evidence type="ECO:0000256" key="15">
    <source>
        <dbReference type="RuleBase" id="RU003357"/>
    </source>
</evidence>
<dbReference type="Pfam" id="PF00593">
    <property type="entry name" value="TonB_dep_Rec_b-barrel"/>
    <property type="match status" value="1"/>
</dbReference>
<evidence type="ECO:0000259" key="17">
    <source>
        <dbReference type="Pfam" id="PF00593"/>
    </source>
</evidence>
<dbReference type="PROSITE" id="PS52016">
    <property type="entry name" value="TONB_DEPENDENT_REC_3"/>
    <property type="match status" value="1"/>
</dbReference>
<proteinExistence type="inferred from homology"/>
<evidence type="ECO:0000256" key="3">
    <source>
        <dbReference type="ARBA" id="ARBA00022448"/>
    </source>
</evidence>
<evidence type="ECO:0000256" key="9">
    <source>
        <dbReference type="ARBA" id="ARBA00023065"/>
    </source>
</evidence>
<evidence type="ECO:0000256" key="7">
    <source>
        <dbReference type="ARBA" id="ARBA00022729"/>
    </source>
</evidence>
<feature type="domain" description="TonB-dependent receptor-like beta-barrel" evidence="17">
    <location>
        <begin position="284"/>
        <end position="696"/>
    </location>
</feature>
<dbReference type="InterPro" id="IPR000531">
    <property type="entry name" value="Beta-barrel_TonB"/>
</dbReference>
<keyword evidence="13 14" id="KW-0998">Cell outer membrane</keyword>
<comment type="subcellular location">
    <subcellularLocation>
        <location evidence="1 14">Cell outer membrane</location>
        <topology evidence="1 14">Multi-pass membrane protein</topology>
    </subcellularLocation>
</comment>
<dbReference type="Gene3D" id="2.170.130.10">
    <property type="entry name" value="TonB-dependent receptor, plug domain"/>
    <property type="match status" value="1"/>
</dbReference>
<evidence type="ECO:0000256" key="5">
    <source>
        <dbReference type="ARBA" id="ARBA00022496"/>
    </source>
</evidence>
<comment type="similarity">
    <text evidence="2 14 15">Belongs to the TonB-dependent receptor family.</text>
</comment>
<organism evidence="19 20">
    <name type="scientific">Roseomonas fluvialis</name>
    <dbReference type="NCBI Taxonomy" id="1750527"/>
    <lineage>
        <taxon>Bacteria</taxon>
        <taxon>Pseudomonadati</taxon>
        <taxon>Pseudomonadota</taxon>
        <taxon>Alphaproteobacteria</taxon>
        <taxon>Acetobacterales</taxon>
        <taxon>Roseomonadaceae</taxon>
        <taxon>Roseomonas</taxon>
    </lineage>
</organism>
<reference evidence="19 20" key="1">
    <citation type="journal article" date="2016" name="Microbes Environ.">
        <title>Phylogenetically diverse aerobic anoxygenic phototrophic bacteria isolated from epilithic biofilms in Tama river, Japan.</title>
        <authorList>
            <person name="Hirose S."/>
            <person name="Matsuura K."/>
            <person name="Haruta S."/>
        </authorList>
    </citation>
    <scope>NUCLEOTIDE SEQUENCE [LARGE SCALE GENOMIC DNA]</scope>
    <source>
        <strain evidence="19 20">S08</strain>
    </source>
</reference>
<keyword evidence="10 15" id="KW-0798">TonB box</keyword>
<evidence type="ECO:0000256" key="6">
    <source>
        <dbReference type="ARBA" id="ARBA00022692"/>
    </source>
</evidence>
<evidence type="ECO:0000256" key="12">
    <source>
        <dbReference type="ARBA" id="ARBA00023170"/>
    </source>
</evidence>
<evidence type="ECO:0000256" key="8">
    <source>
        <dbReference type="ARBA" id="ARBA00023004"/>
    </source>
</evidence>
<evidence type="ECO:0000256" key="16">
    <source>
        <dbReference type="SAM" id="SignalP"/>
    </source>
</evidence>
<dbReference type="CDD" id="cd01347">
    <property type="entry name" value="ligand_gated_channel"/>
    <property type="match status" value="1"/>
</dbReference>
<dbReference type="Gene3D" id="2.40.170.20">
    <property type="entry name" value="TonB-dependent receptor, beta-barrel domain"/>
    <property type="match status" value="1"/>
</dbReference>
<evidence type="ECO:0000313" key="19">
    <source>
        <dbReference type="EMBL" id="BDG70663.1"/>
    </source>
</evidence>
<feature type="chain" id="PRO_5047163037" evidence="16">
    <location>
        <begin position="38"/>
        <end position="729"/>
    </location>
</feature>
<dbReference type="Proteomes" id="UP000831327">
    <property type="component" value="Chromosome"/>
</dbReference>
<feature type="signal peptide" evidence="16">
    <location>
        <begin position="1"/>
        <end position="37"/>
    </location>
</feature>
<dbReference type="InterPro" id="IPR036942">
    <property type="entry name" value="Beta-barrel_TonB_sf"/>
</dbReference>
<accession>A0ABM7XYS7</accession>
<dbReference type="PANTHER" id="PTHR32552:SF68">
    <property type="entry name" value="FERRICHROME OUTER MEMBRANE TRANSPORTER_PHAGE RECEPTOR"/>
    <property type="match status" value="1"/>
</dbReference>
<keyword evidence="3 14" id="KW-0813">Transport</keyword>
<keyword evidence="11 14" id="KW-0472">Membrane</keyword>
<evidence type="ECO:0000256" key="11">
    <source>
        <dbReference type="ARBA" id="ARBA00023136"/>
    </source>
</evidence>
<dbReference type="EMBL" id="AP025637">
    <property type="protein sequence ID" value="BDG70663.1"/>
    <property type="molecule type" value="Genomic_DNA"/>
</dbReference>
<keyword evidence="20" id="KW-1185">Reference proteome</keyword>
<dbReference type="SUPFAM" id="SSF56935">
    <property type="entry name" value="Porins"/>
    <property type="match status" value="1"/>
</dbReference>
<evidence type="ECO:0000259" key="18">
    <source>
        <dbReference type="Pfam" id="PF07715"/>
    </source>
</evidence>
<dbReference type="Pfam" id="PF07715">
    <property type="entry name" value="Plug"/>
    <property type="match status" value="1"/>
</dbReference>
<dbReference type="InterPro" id="IPR037066">
    <property type="entry name" value="Plug_dom_sf"/>
</dbReference>
<evidence type="ECO:0000256" key="14">
    <source>
        <dbReference type="PROSITE-ProRule" id="PRU01360"/>
    </source>
</evidence>
<dbReference type="InterPro" id="IPR012910">
    <property type="entry name" value="Plug_dom"/>
</dbReference>
<dbReference type="InterPro" id="IPR039426">
    <property type="entry name" value="TonB-dep_rcpt-like"/>
</dbReference>
<keyword evidence="4 14" id="KW-1134">Transmembrane beta strand</keyword>
<evidence type="ECO:0000256" key="4">
    <source>
        <dbReference type="ARBA" id="ARBA00022452"/>
    </source>
</evidence>
<name>A0ABM7XYS7_9PROT</name>
<keyword evidence="7 16" id="KW-0732">Signal</keyword>
<protein>
    <submittedName>
        <fullName evidence="19">Ligand-gated channel</fullName>
    </submittedName>
</protein>
<evidence type="ECO:0000256" key="10">
    <source>
        <dbReference type="ARBA" id="ARBA00023077"/>
    </source>
</evidence>
<dbReference type="PANTHER" id="PTHR32552">
    <property type="entry name" value="FERRICHROME IRON RECEPTOR-RELATED"/>
    <property type="match status" value="1"/>
</dbReference>
<keyword evidence="9" id="KW-0406">Ion transport</keyword>
<dbReference type="NCBIfam" id="TIGR01783">
    <property type="entry name" value="TonB-siderophor"/>
    <property type="match status" value="1"/>
</dbReference>
<keyword evidence="12" id="KW-0675">Receptor</keyword>
<evidence type="ECO:0000256" key="2">
    <source>
        <dbReference type="ARBA" id="ARBA00009810"/>
    </source>
</evidence>
<keyword evidence="5" id="KW-0410">Iron transport</keyword>
<dbReference type="InterPro" id="IPR010105">
    <property type="entry name" value="TonB_sidphr_rcpt"/>
</dbReference>
<evidence type="ECO:0000256" key="13">
    <source>
        <dbReference type="ARBA" id="ARBA00023237"/>
    </source>
</evidence>
<keyword evidence="6 14" id="KW-0812">Transmembrane</keyword>
<evidence type="ECO:0000313" key="20">
    <source>
        <dbReference type="Proteomes" id="UP000831327"/>
    </source>
</evidence>
<gene>
    <name evidence="19" type="ORF">Rmf_05920</name>
</gene>
<sequence length="729" mass="78884">MRLPSSRLRRVPFVFNTMFAPRIAAVLACGAVLPAAAQTPGPVAFPDGTVPPMIVTAPPLLERDQVGELRGYQALTSSSATRTSTPLNQIPQSVTVIPRQLIEDQGDRTVADALRNAAGVVPESPLFLNQNLNTFVRGFSAEIYRDGMQSYFDAGFAQSLLGIERIEVIRGPSSTLFGGGLGGGHGGVVNFVSRLPGVANSYEMGVTFGPYGYANPYMDLNQVAGTTANGGVQVSARLQAEYLSTRSYIENVLLSGYQVIPAVTVRTENTSVTVQAFTSERRANDYPGLPPELTGGASNFGIDPYRNANGGNVPRTVTQRNGGRLFFEHRFDDVFTLRLAAQMASSNLEQPAQFPFGPPVVGNTTYARFNGYLQQDLSQVTVLPTLEARFTTGPVRHTVLAGLEGDRVWDEGGIAFAFSDIYDFAQPTDATFVRPQRAPPTRNVYTTLAAFLQEQATLWDRVHILAAARVTQLQISSTPDAGGGFDSTTTRWTPRVGIAVDVLPWLTPYAGWGQGLRSPSGYAFLVNEPKPETSEQWEVGVRARLGETLSASVAYFDIERTNVPVADPAFFGLARQTGQQRSRGVEVEMLWQPDQNFALLANYAYTNAEITQDNLLAPGTPLRAVPRNLARAWGIYRFRDIGPEWLQGLSIGGGVTVASGAPANDTDTVRTKGYTTFDAQIAYQTGPVRVALVGRNIGNATYTTPFNYFNNSVTPGAPTEVFLTASLRF</sequence>
<feature type="domain" description="TonB-dependent receptor plug" evidence="18">
    <location>
        <begin position="87"/>
        <end position="184"/>
    </location>
</feature>
<keyword evidence="8" id="KW-0408">Iron</keyword>